<dbReference type="Pfam" id="PF04341">
    <property type="entry name" value="DUF485"/>
    <property type="match status" value="1"/>
</dbReference>
<dbReference type="RefSeq" id="WP_078814272.1">
    <property type="nucleotide sequence ID" value="NZ_FUYE01000010.1"/>
</dbReference>
<accession>A0A1T4YEC8</accession>
<keyword evidence="3" id="KW-1185">Reference proteome</keyword>
<reference evidence="3" key="1">
    <citation type="submission" date="2017-02" db="EMBL/GenBank/DDBJ databases">
        <authorList>
            <person name="Varghese N."/>
            <person name="Submissions S."/>
        </authorList>
    </citation>
    <scope>NUCLEOTIDE SEQUENCE [LARGE SCALE GENOMIC DNA]</scope>
    <source>
        <strain evidence="3">ATCC 700200</strain>
    </source>
</reference>
<dbReference type="PANTHER" id="PTHR38441:SF1">
    <property type="entry name" value="MEMBRANE PROTEIN"/>
    <property type="match status" value="1"/>
</dbReference>
<keyword evidence="1" id="KW-0472">Membrane</keyword>
<dbReference type="InterPro" id="IPR007436">
    <property type="entry name" value="DUF485"/>
</dbReference>
<name>A0A1T4YEC8_9BACT</name>
<keyword evidence="1" id="KW-0812">Transmembrane</keyword>
<evidence type="ECO:0000313" key="3">
    <source>
        <dbReference type="Proteomes" id="UP000190774"/>
    </source>
</evidence>
<dbReference type="STRING" id="48467.SAMN02745166_03074"/>
<evidence type="ECO:0000313" key="2">
    <source>
        <dbReference type="EMBL" id="SKB00136.1"/>
    </source>
</evidence>
<sequence>MDENKTPVDWNRLAAKPEFHALLGRKARFIIKATIFFMAYYLALPILVGYAPDFMKTKVFGEVNVAYLFAFSQFFMAWIMAFVYVRVASKWDKEAAAVIADVK</sequence>
<dbReference type="PANTHER" id="PTHR38441">
    <property type="entry name" value="INTEGRAL MEMBRANE PROTEIN-RELATED"/>
    <property type="match status" value="1"/>
</dbReference>
<dbReference type="EMBL" id="FUYE01000010">
    <property type="protein sequence ID" value="SKB00136.1"/>
    <property type="molecule type" value="Genomic_DNA"/>
</dbReference>
<dbReference type="OrthoDB" id="2886991at2"/>
<feature type="transmembrane region" description="Helical" evidence="1">
    <location>
        <begin position="64"/>
        <end position="85"/>
    </location>
</feature>
<keyword evidence="1" id="KW-1133">Transmembrane helix</keyword>
<evidence type="ECO:0000256" key="1">
    <source>
        <dbReference type="SAM" id="Phobius"/>
    </source>
</evidence>
<dbReference type="Proteomes" id="UP000190774">
    <property type="component" value="Unassembled WGS sequence"/>
</dbReference>
<feature type="transmembrane region" description="Helical" evidence="1">
    <location>
        <begin position="29"/>
        <end position="52"/>
    </location>
</feature>
<protein>
    <submittedName>
        <fullName evidence="2">Uncharacterized membrane protein, DUF485 family</fullName>
    </submittedName>
</protein>
<organism evidence="2 3">
    <name type="scientific">Prosthecobacter debontii</name>
    <dbReference type="NCBI Taxonomy" id="48467"/>
    <lineage>
        <taxon>Bacteria</taxon>
        <taxon>Pseudomonadati</taxon>
        <taxon>Verrucomicrobiota</taxon>
        <taxon>Verrucomicrobiia</taxon>
        <taxon>Verrucomicrobiales</taxon>
        <taxon>Verrucomicrobiaceae</taxon>
        <taxon>Prosthecobacter</taxon>
    </lineage>
</organism>
<gene>
    <name evidence="2" type="ORF">SAMN02745166_03074</name>
</gene>
<dbReference type="AlphaFoldDB" id="A0A1T4YEC8"/>
<proteinExistence type="predicted"/>